<feature type="domain" description="EDRF1 N-terminal" evidence="2">
    <location>
        <begin position="44"/>
        <end position="331"/>
    </location>
</feature>
<protein>
    <submittedName>
        <fullName evidence="3">Erythroid differentiation factor 1</fullName>
    </submittedName>
</protein>
<organism evidence="3 4">
    <name type="scientific">Fasciola gigantica</name>
    <name type="common">Giant liver fluke</name>
    <dbReference type="NCBI Taxonomy" id="46835"/>
    <lineage>
        <taxon>Eukaryota</taxon>
        <taxon>Metazoa</taxon>
        <taxon>Spiralia</taxon>
        <taxon>Lophotrochozoa</taxon>
        <taxon>Platyhelminthes</taxon>
        <taxon>Trematoda</taxon>
        <taxon>Digenea</taxon>
        <taxon>Plagiorchiida</taxon>
        <taxon>Echinostomata</taxon>
        <taxon>Echinostomatoidea</taxon>
        <taxon>Fasciolidae</taxon>
        <taxon>Fasciola</taxon>
    </lineage>
</organism>
<dbReference type="AlphaFoldDB" id="A0A504YSB7"/>
<dbReference type="PANTHER" id="PTHR15000">
    <property type="entry name" value="ERYTHROID DIFFERENTIATION-RELATED FACTOR 1"/>
    <property type="match status" value="1"/>
</dbReference>
<keyword evidence="4" id="KW-1185">Reference proteome</keyword>
<evidence type="ECO:0000259" key="2">
    <source>
        <dbReference type="Pfam" id="PF23788"/>
    </source>
</evidence>
<dbReference type="Proteomes" id="UP000316759">
    <property type="component" value="Unassembled WGS sequence"/>
</dbReference>
<comment type="caution">
    <text evidence="3">The sequence shown here is derived from an EMBL/GenBank/DDBJ whole genome shotgun (WGS) entry which is preliminary data.</text>
</comment>
<dbReference type="GO" id="GO:0045893">
    <property type="term" value="P:positive regulation of DNA-templated transcription"/>
    <property type="evidence" value="ECO:0007669"/>
    <property type="project" value="TreeGrafter"/>
</dbReference>
<name>A0A504YSB7_FASGI</name>
<dbReference type="OrthoDB" id="419432at2759"/>
<dbReference type="STRING" id="46835.A0A504YSB7"/>
<sequence>MNTKKVESEEVEAGDPESMEKSVLLLKNGQLNDIAALHEGFNLKRMPQNYLNKRSCIEKLIFHATMSDALKSPFSGVNQSPHVGLQISSDQPFDVQTLHRSLPAPSPNDSGSELDPELTERVDGSSQLTSSLGDALPKSAGYHSQMKESLKRSWTANPDEFLHTAKWQLQDLSFLVGSDLAIFGTPKHPCISLKLSPMHESINVLTGIDIWLENILNEVPEVAMCYHHEGIVMQEYELYKTCDIPAIAGFETKQIYRIVQNIIMFLKRNATQEGHTYWLVKEPECGLVKLYDLTTLCENDRFISELDQNCDDSEGINPFILPVATLCYRLAELRWNEHRLEGEAKPVRAPGTNQQTEHQVDNLTDALRLARNCLNVISLAERGVAHSPSDVSSSETKQKIPSALDNLKARAILLLCRLYLATPYSLLSSCMQVLQTDIKPCFGVVSMNVEDLAKPGASESDTNQFADPGTTESVDVEDAVMIPDKTKHYNKLNRRLLGNVLLDAFKASDTSRISQFASDGDEPPDDSGKCSQWLRVLHLTARCMLRVFRTKTCTPSAEQQPGGSQAASKRNKHRKQADSIHRPMHSVIQPLFDLPAIGSRLVIFHDWWPVLVNSYVLSLRKRWFYELADGQTSITDQFLVELSQALNVIRHPALSMHQLNGKSQFVTSTNEFQLYKLAAAVSQVHPRGSWTEVFQSYPLEETPILPLAALVWTDDSQAAQSQTSANVPNKHKSEKRSRQSIRFSLTSVCLASAIESMLRHFSIMESLNSTTGEIDTQSSTCLLIAANEYIPTCMVSAESTMNPEYVNTLYTVIKQISRRLPEEFLVNPGQRVAPSTLMMSRNLIVQTVDFRLNQVRVSLLKFCQHSITDRGQSDSPMWFTIVGQARTAVEWYFARLPLPTTEEERRDPVVIKDLIACLSLVHRLIFMQVANLDVLSLSGLMNSLKDLLMTQSVIQILNDLPPDALQIEMPEPAEYHLQCLCFYLFVICHMISSKYRSKPSQRADRKSRKKAATKVDSVSVRDSPILSPEVELADRITAGPLSILRDFQCNDVAAFVQLLKNHDLDSFGPLCRLFAAKLDMLQQHFS</sequence>
<dbReference type="Pfam" id="PF23788">
    <property type="entry name" value="EDRF1_N"/>
    <property type="match status" value="1"/>
</dbReference>
<feature type="compositionally biased region" description="Polar residues" evidence="1">
    <location>
        <begin position="554"/>
        <end position="568"/>
    </location>
</feature>
<evidence type="ECO:0000313" key="3">
    <source>
        <dbReference type="EMBL" id="TPP65052.1"/>
    </source>
</evidence>
<evidence type="ECO:0000256" key="1">
    <source>
        <dbReference type="SAM" id="MobiDB-lite"/>
    </source>
</evidence>
<proteinExistence type="predicted"/>
<dbReference type="PANTHER" id="PTHR15000:SF1">
    <property type="entry name" value="ERYTHROID DIFFERENTIATION-RELATED FACTOR 1"/>
    <property type="match status" value="1"/>
</dbReference>
<dbReference type="EMBL" id="SUNJ01003691">
    <property type="protein sequence ID" value="TPP65052.1"/>
    <property type="molecule type" value="Genomic_DNA"/>
</dbReference>
<accession>A0A504YSB7</accession>
<gene>
    <name evidence="3" type="ORF">FGIG_05918</name>
</gene>
<feature type="region of interest" description="Disordered" evidence="1">
    <location>
        <begin position="98"/>
        <end position="137"/>
    </location>
</feature>
<reference evidence="3 4" key="1">
    <citation type="submission" date="2019-04" db="EMBL/GenBank/DDBJ databases">
        <title>Annotation for the trematode Fasciola gigantica.</title>
        <authorList>
            <person name="Choi Y.-J."/>
        </authorList>
    </citation>
    <scope>NUCLEOTIDE SEQUENCE [LARGE SCALE GENOMIC DNA]</scope>
    <source>
        <strain evidence="3">Uganda_cow_1</strain>
    </source>
</reference>
<dbReference type="InterPro" id="IPR056582">
    <property type="entry name" value="EDRF1_N"/>
</dbReference>
<feature type="region of interest" description="Disordered" evidence="1">
    <location>
        <begin position="554"/>
        <end position="580"/>
    </location>
</feature>
<evidence type="ECO:0000313" key="4">
    <source>
        <dbReference type="Proteomes" id="UP000316759"/>
    </source>
</evidence>